<feature type="domain" description="Hydantoinase B/oxoprolinase" evidence="1">
    <location>
        <begin position="15"/>
        <end position="534"/>
    </location>
</feature>
<dbReference type="GO" id="GO:0017168">
    <property type="term" value="F:5-oxoprolinase (ATP-hydrolyzing) activity"/>
    <property type="evidence" value="ECO:0007669"/>
    <property type="project" value="TreeGrafter"/>
</dbReference>
<evidence type="ECO:0000313" key="2">
    <source>
        <dbReference type="EMBL" id="VVM04310.1"/>
    </source>
</evidence>
<keyword evidence="3" id="KW-1185">Reference proteome</keyword>
<evidence type="ECO:0000313" key="3">
    <source>
        <dbReference type="Proteomes" id="UP000334923"/>
    </source>
</evidence>
<dbReference type="AlphaFoldDB" id="A0A5E6M7I5"/>
<gene>
    <name evidence="2" type="primary">hyuB</name>
    <name evidence="2" type="ORF">MAMT_00005</name>
</gene>
<protein>
    <submittedName>
        <fullName evidence="2">N-methylhydantoinase B</fullName>
        <ecNumber evidence="2">3.5.2.14</ecNumber>
    </submittedName>
</protein>
<dbReference type="InterPro" id="IPR003692">
    <property type="entry name" value="Hydantoinase_B"/>
</dbReference>
<dbReference type="PANTHER" id="PTHR11365:SF23">
    <property type="entry name" value="HYPOTHETICAL 5-OXOPROLINASE (EUROFUNG)-RELATED"/>
    <property type="match status" value="1"/>
</dbReference>
<reference evidence="2 3" key="1">
    <citation type="submission" date="2019-09" db="EMBL/GenBank/DDBJ databases">
        <authorList>
            <person name="Cremers G."/>
        </authorList>
    </citation>
    <scope>NUCLEOTIDE SEQUENCE [LARGE SCALE GENOMIC DNA]</scope>
    <source>
        <strain evidence="2">4A</strain>
    </source>
</reference>
<dbReference type="GO" id="GO:0006749">
    <property type="term" value="P:glutathione metabolic process"/>
    <property type="evidence" value="ECO:0007669"/>
    <property type="project" value="TreeGrafter"/>
</dbReference>
<proteinExistence type="predicted"/>
<dbReference type="GO" id="GO:0005829">
    <property type="term" value="C:cytosol"/>
    <property type="evidence" value="ECO:0007669"/>
    <property type="project" value="TreeGrafter"/>
</dbReference>
<dbReference type="Pfam" id="PF02538">
    <property type="entry name" value="Hydantoinase_B"/>
    <property type="match status" value="1"/>
</dbReference>
<dbReference type="InterPro" id="IPR045079">
    <property type="entry name" value="Oxoprolinase-like"/>
</dbReference>
<organism evidence="2 3">
    <name type="scientific">Methylacidimicrobium tartarophylax</name>
    <dbReference type="NCBI Taxonomy" id="1041768"/>
    <lineage>
        <taxon>Bacteria</taxon>
        <taxon>Pseudomonadati</taxon>
        <taxon>Verrucomicrobiota</taxon>
        <taxon>Methylacidimicrobium</taxon>
    </lineage>
</organism>
<accession>A0A5E6M7I5</accession>
<evidence type="ECO:0000259" key="1">
    <source>
        <dbReference type="Pfam" id="PF02538"/>
    </source>
</evidence>
<dbReference type="PANTHER" id="PTHR11365">
    <property type="entry name" value="5-OXOPROLINASE RELATED"/>
    <property type="match status" value="1"/>
</dbReference>
<dbReference type="Proteomes" id="UP000334923">
    <property type="component" value="Unassembled WGS sequence"/>
</dbReference>
<dbReference type="EMBL" id="CABFVA020000001">
    <property type="protein sequence ID" value="VVM04310.1"/>
    <property type="molecule type" value="Genomic_DNA"/>
</dbReference>
<sequence length="540" mass="57711">MREKQAGVGESAEMNPIHLEIFRALFTSVAEEMGHTLRRTAFSPNIRERCDYSCAVYKADGRLAAQGDHMPVHLGSMPVAVRRAIQAVPMGPGDAVILNDPYEGGTHLPDLTLVTPVYEKEEERGAPLFYVASRAHHADIGGMTAGSMPPSSDIFQEGLRIPAVKLVENGRWNQALLQVILANVRTPGEREGDLAAQLAANRTGEARLRQLLGRYGKEQLNSAADSLIDYTERMVRKRLSEIPDGLYEAVDYLDDDGFSEEPIPIRVAIRKRGEEAFVDFTGSAPQVRGSVNAVLAIALSAVSYVVRALLREDVPANAGLLAPVQVVAPPGTVVNALFPAAVAAGNVETSQRLVDVILRALSQALPEAIPAASGGTMNNLTLGGVDPESGCRFAYYETIAGGMGGGPEGDGDSGVHTHMTNSRNTPVEELEHALPIRVVSYRLRRGSGGVGKSRGGDGIIREIEFLAEMDITLLSERRRFPPYGLQGGANGERGQNVLIDEGGETFLPGKISFQGRPGQILSIRTPGGGGWGRPTSRGTA</sequence>
<keyword evidence="2" id="KW-0378">Hydrolase</keyword>
<name>A0A5E6M7I5_9BACT</name>
<dbReference type="EC" id="3.5.2.14" evidence="2"/>
<dbReference type="GO" id="GO:0047423">
    <property type="term" value="F:N-methylhydantoinase (ATP-hydrolyzing) activity"/>
    <property type="evidence" value="ECO:0007669"/>
    <property type="project" value="UniProtKB-EC"/>
</dbReference>